<organism evidence="2 3">
    <name type="scientific">Glonium stellatum</name>
    <dbReference type="NCBI Taxonomy" id="574774"/>
    <lineage>
        <taxon>Eukaryota</taxon>
        <taxon>Fungi</taxon>
        <taxon>Dikarya</taxon>
        <taxon>Ascomycota</taxon>
        <taxon>Pezizomycotina</taxon>
        <taxon>Dothideomycetes</taxon>
        <taxon>Pleosporomycetidae</taxon>
        <taxon>Gloniales</taxon>
        <taxon>Gloniaceae</taxon>
        <taxon>Glonium</taxon>
    </lineage>
</organism>
<reference evidence="2 3" key="1">
    <citation type="journal article" date="2016" name="Nat. Commun.">
        <title>Ectomycorrhizal ecology is imprinted in the genome of the dominant symbiotic fungus Cenococcum geophilum.</title>
        <authorList>
            <consortium name="DOE Joint Genome Institute"/>
            <person name="Peter M."/>
            <person name="Kohler A."/>
            <person name="Ohm R.A."/>
            <person name="Kuo A."/>
            <person name="Krutzmann J."/>
            <person name="Morin E."/>
            <person name="Arend M."/>
            <person name="Barry K.W."/>
            <person name="Binder M."/>
            <person name="Choi C."/>
            <person name="Clum A."/>
            <person name="Copeland A."/>
            <person name="Grisel N."/>
            <person name="Haridas S."/>
            <person name="Kipfer T."/>
            <person name="LaButti K."/>
            <person name="Lindquist E."/>
            <person name="Lipzen A."/>
            <person name="Maire R."/>
            <person name="Meier B."/>
            <person name="Mihaltcheva S."/>
            <person name="Molinier V."/>
            <person name="Murat C."/>
            <person name="Poggeler S."/>
            <person name="Quandt C.A."/>
            <person name="Sperisen C."/>
            <person name="Tritt A."/>
            <person name="Tisserant E."/>
            <person name="Crous P.W."/>
            <person name="Henrissat B."/>
            <person name="Nehls U."/>
            <person name="Egli S."/>
            <person name="Spatafora J.W."/>
            <person name="Grigoriev I.V."/>
            <person name="Martin F.M."/>
        </authorList>
    </citation>
    <scope>NUCLEOTIDE SEQUENCE [LARGE SCALE GENOMIC DNA]</scope>
    <source>
        <strain evidence="2 3">CBS 207.34</strain>
    </source>
</reference>
<accession>A0A8E2EUG9</accession>
<dbReference type="AlphaFoldDB" id="A0A8E2EUG9"/>
<proteinExistence type="predicted"/>
<gene>
    <name evidence="2" type="ORF">AOQ84DRAFT_379947</name>
</gene>
<feature type="region of interest" description="Disordered" evidence="1">
    <location>
        <begin position="185"/>
        <end position="241"/>
    </location>
</feature>
<dbReference type="Proteomes" id="UP000250140">
    <property type="component" value="Unassembled WGS sequence"/>
</dbReference>
<protein>
    <submittedName>
        <fullName evidence="2">Uncharacterized protein</fullName>
    </submittedName>
</protein>
<evidence type="ECO:0000256" key="1">
    <source>
        <dbReference type="SAM" id="MobiDB-lite"/>
    </source>
</evidence>
<feature type="compositionally biased region" description="Polar residues" evidence="1">
    <location>
        <begin position="1"/>
        <end position="10"/>
    </location>
</feature>
<sequence length="241" mass="26188">MSDPDSSTLDSELGDAIQPEPLTPRANESTSIPKNEPTMIEADKDESKISDAGVNIPRSPIVTCTETVESGGSSDSGDSEPDSPNNTGLDEEPKVVRQTKAMLPRLEEFRLSLRSLSSHINWIEGELTDVITGADLPEMAEGVELDYNLTKRIHFDLKMRTDTMKRKWNDMNALHSTLSDFWEVVSGEEGPDGGSSRPELQPQGMSENEAMRKAFQASIALMGGTAAGSPDRGRSPTPRPS</sequence>
<feature type="region of interest" description="Disordered" evidence="1">
    <location>
        <begin position="1"/>
        <end position="95"/>
    </location>
</feature>
<name>A0A8E2EUG9_9PEZI</name>
<keyword evidence="3" id="KW-1185">Reference proteome</keyword>
<evidence type="ECO:0000313" key="3">
    <source>
        <dbReference type="Proteomes" id="UP000250140"/>
    </source>
</evidence>
<dbReference type="EMBL" id="KV750384">
    <property type="protein sequence ID" value="OCL05079.1"/>
    <property type="molecule type" value="Genomic_DNA"/>
</dbReference>
<evidence type="ECO:0000313" key="2">
    <source>
        <dbReference type="EMBL" id="OCL05079.1"/>
    </source>
</evidence>